<comment type="caution">
    <text evidence="3">The sequence shown here is derived from an EMBL/GenBank/DDBJ whole genome shotgun (WGS) entry which is preliminary data.</text>
</comment>
<feature type="transmembrane region" description="Helical" evidence="1">
    <location>
        <begin position="337"/>
        <end position="356"/>
    </location>
</feature>
<feature type="domain" description="FHA" evidence="2">
    <location>
        <begin position="41"/>
        <end position="93"/>
    </location>
</feature>
<dbReference type="PROSITE" id="PS50006">
    <property type="entry name" value="FHA_DOMAIN"/>
    <property type="match status" value="2"/>
</dbReference>
<keyword evidence="1" id="KW-1133">Transmembrane helix</keyword>
<organism evidence="3 4">
    <name type="scientific">Aromatoleum petrolei</name>
    <dbReference type="NCBI Taxonomy" id="76116"/>
    <lineage>
        <taxon>Bacteria</taxon>
        <taxon>Pseudomonadati</taxon>
        <taxon>Pseudomonadota</taxon>
        <taxon>Betaproteobacteria</taxon>
        <taxon>Rhodocyclales</taxon>
        <taxon>Rhodocyclaceae</taxon>
        <taxon>Aromatoleum</taxon>
    </lineage>
</organism>
<dbReference type="PANTHER" id="PTHR23308">
    <property type="entry name" value="NUCLEAR INHIBITOR OF PROTEIN PHOSPHATASE-1"/>
    <property type="match status" value="1"/>
</dbReference>
<dbReference type="EMBL" id="WTVR01000057">
    <property type="protein sequence ID" value="NMF90927.1"/>
    <property type="molecule type" value="Genomic_DNA"/>
</dbReference>
<dbReference type="InterPro" id="IPR000253">
    <property type="entry name" value="FHA_dom"/>
</dbReference>
<dbReference type="SMART" id="SM00240">
    <property type="entry name" value="FHA"/>
    <property type="match status" value="2"/>
</dbReference>
<gene>
    <name evidence="3" type="ORF">GPA26_20900</name>
</gene>
<name>A0ABX1N0E9_9RHOO</name>
<dbReference type="Pfam" id="PF00498">
    <property type="entry name" value="FHA"/>
    <property type="match status" value="2"/>
</dbReference>
<dbReference type="CDD" id="cd00060">
    <property type="entry name" value="FHA"/>
    <property type="match status" value="2"/>
</dbReference>
<feature type="domain" description="FHA" evidence="2">
    <location>
        <begin position="148"/>
        <end position="210"/>
    </location>
</feature>
<evidence type="ECO:0000313" key="3">
    <source>
        <dbReference type="EMBL" id="NMF90927.1"/>
    </source>
</evidence>
<dbReference type="RefSeq" id="WP_169208258.1">
    <property type="nucleotide sequence ID" value="NZ_CP059560.1"/>
</dbReference>
<evidence type="ECO:0000256" key="1">
    <source>
        <dbReference type="SAM" id="Phobius"/>
    </source>
</evidence>
<proteinExistence type="predicted"/>
<keyword evidence="1" id="KW-0812">Transmembrane</keyword>
<accession>A0ABX1N0E9</accession>
<protein>
    <submittedName>
        <fullName evidence="3">FHA domain-containing protein</fullName>
    </submittedName>
</protein>
<evidence type="ECO:0000313" key="4">
    <source>
        <dbReference type="Proteomes" id="UP000652074"/>
    </source>
</evidence>
<dbReference type="InterPro" id="IPR008984">
    <property type="entry name" value="SMAD_FHA_dom_sf"/>
</dbReference>
<dbReference type="Gene3D" id="2.60.200.20">
    <property type="match status" value="2"/>
</dbReference>
<dbReference type="InterPro" id="IPR050923">
    <property type="entry name" value="Cell_Proc_Reg/RNA_Proc"/>
</dbReference>
<dbReference type="SUPFAM" id="SSF49879">
    <property type="entry name" value="SMAD/FHA domain"/>
    <property type="match status" value="2"/>
</dbReference>
<evidence type="ECO:0000259" key="2">
    <source>
        <dbReference type="PROSITE" id="PS50006"/>
    </source>
</evidence>
<dbReference type="Proteomes" id="UP000652074">
    <property type="component" value="Unassembled WGS sequence"/>
</dbReference>
<sequence>MTADEAFSAAMQATAEQEFSVRLKPKSHPELGDILIEENLFAIGRNEPPFASYDRELVAELSRRHARVFWEGGALYVADLGSKNGTSVNGVAVEDKPCRLYDRDELGLGGTLTFRVKIAPRTAKPRRAGALLSLTLTPVRDDLGLQPIVIARFPFLVSKADEVFARYKNASPHQVKYLSRRHAHIFLKGNAPFVEDLGSTNGTFVDGTRLDEHAVELRDGAVLGFAGSHFVYTVGLQREPETDPTLTTFSPADAVAADAHANADRTTFVAAADSFLDIFCHDPAAAQDELDNDEVQPEDAPPQVVERERSRAAIFLRELRKAFAGGARDTQRRALRWGVPGLALLVAVALGVYFIGSTEREVKDLLAEGAYAQALAAADEYLAGNPDDAALKALGTEALLKARLPEWIAALQGGGFDRATAAVADMKSQAGHNADALALIGELEWIGGLEQFMRERGGAEAPIRLYADEERIRALLQRWNDDAKGHQRALALIGAHVPAFRDVHAEAMTHLRKLESDESVYLAAIDRLNANIATELAQDRPEALETVLSEYADKYPRLAGIDALREDLRQYAALDAAIRAGKLGPLIAVLDRLKLATPPFRQQLAKLQAGRLPSAELVRQYRTASAAWREGRAEEALAALQDIPTGAWADVAARQLEHRRAVQQQFKELQPLRQAQGGKGYEERLLAFYGSLDADEDAWFVRATEAEVRSYRDKALGRANELLGRVQGLWRQYRNGGGIGGEHRLEAGISGTFRAQARLLSESHADMQQAMRIFRLLNTADAAKWASLEEAIDTEIGLQRRSLQDLHMVLEPGLLQAKLALIGGRIDEERKSAR</sequence>
<reference evidence="3 4" key="1">
    <citation type="submission" date="2019-12" db="EMBL/GenBank/DDBJ databases">
        <title>Comparative genomics gives insights into the taxonomy of the Azoarcus-Aromatoleum group and reveals separate origins of nif in the plant-associated Azoarcus and non-plant-associated Aromatoleum sub-groups.</title>
        <authorList>
            <person name="Lafos M."/>
            <person name="Maluk M."/>
            <person name="Batista M."/>
            <person name="Junghare M."/>
            <person name="Carmona M."/>
            <person name="Faoro H."/>
            <person name="Cruz L.M."/>
            <person name="Battistoni F."/>
            <person name="De Souza E."/>
            <person name="Pedrosa F."/>
            <person name="Chen W.-M."/>
            <person name="Poole P.S."/>
            <person name="Dixon R.A."/>
            <person name="James E.K."/>
        </authorList>
    </citation>
    <scope>NUCLEOTIDE SEQUENCE [LARGE SCALE GENOMIC DNA]</scope>
    <source>
        <strain evidence="3 4">ToN1</strain>
    </source>
</reference>
<keyword evidence="4" id="KW-1185">Reference proteome</keyword>
<keyword evidence="1" id="KW-0472">Membrane</keyword>